<organism evidence="2">
    <name type="scientific">Homalodisca liturata</name>
    <dbReference type="NCBI Taxonomy" id="320908"/>
    <lineage>
        <taxon>Eukaryota</taxon>
        <taxon>Metazoa</taxon>
        <taxon>Ecdysozoa</taxon>
        <taxon>Arthropoda</taxon>
        <taxon>Hexapoda</taxon>
        <taxon>Insecta</taxon>
        <taxon>Pterygota</taxon>
        <taxon>Neoptera</taxon>
        <taxon>Paraneoptera</taxon>
        <taxon>Hemiptera</taxon>
        <taxon>Auchenorrhyncha</taxon>
        <taxon>Membracoidea</taxon>
        <taxon>Cicadellidae</taxon>
        <taxon>Cicadellinae</taxon>
        <taxon>Proconiini</taxon>
        <taxon>Homalodisca</taxon>
    </lineage>
</organism>
<name>A0A1B6JTF3_9HEMI</name>
<feature type="compositionally biased region" description="Low complexity" evidence="1">
    <location>
        <begin position="427"/>
        <end position="438"/>
    </location>
</feature>
<feature type="region of interest" description="Disordered" evidence="1">
    <location>
        <begin position="409"/>
        <end position="438"/>
    </location>
</feature>
<dbReference type="EMBL" id="GECU01005231">
    <property type="protein sequence ID" value="JAT02476.1"/>
    <property type="molecule type" value="Transcribed_RNA"/>
</dbReference>
<accession>A0A1B6JTF3</accession>
<reference evidence="2" key="1">
    <citation type="submission" date="2015-11" db="EMBL/GenBank/DDBJ databases">
        <title>De novo transcriptome assembly of four potential Pierce s Disease insect vectors from Arizona vineyards.</title>
        <authorList>
            <person name="Tassone E.E."/>
        </authorList>
    </citation>
    <scope>NUCLEOTIDE SEQUENCE</scope>
</reference>
<evidence type="ECO:0000313" key="2">
    <source>
        <dbReference type="EMBL" id="JAT02476.1"/>
    </source>
</evidence>
<feature type="compositionally biased region" description="Basic and acidic residues" evidence="1">
    <location>
        <begin position="199"/>
        <end position="209"/>
    </location>
</feature>
<feature type="compositionally biased region" description="Acidic residues" evidence="1">
    <location>
        <begin position="416"/>
        <end position="426"/>
    </location>
</feature>
<sequence>MAGKPSDVGEQEWSVHAHLTISHGNTPAQSPRAVAHPCYGFQRGNIVFTTRPPGDSSSLPVRRPTQPYGRRCMSTCNITLDPAHMHAPPRCHHTVTLSCEPSKECDVCDGGRLSPTATRRPHTFTSHFCTRVPDKTVGTKTVASQTSQIFSPPTPPPPDKPTRLEVPGNEDKEKRPGNKSPRKLSRSPARLRGRSPLLTKREQSSEAKKKQPRTVHIDVYCTGSEASGSSDAEDPSDSSRQTVFESEEVRVVHTREDDRLPQALCRQKRRTLSEASSSHSCLGGDTSISSLYPSQRSSFASGVSLGTDSLQTDSSILSHVTSSCALFSDEVITSWKDTSDVDSIRQSDLSLGRADSFDYENSIDRWRILQKEKAWAENHEKTWRSPEKERRHHMQQRRYQQYLERRGSPFPQWEVGNDEVEEETDSSSDISENSAGSEMGWTFGALDEKFKHVKREDTVRRASRDIIFVKSESELKKQASKILDSGSLSDSAAPSPIQHRFLKRDNIGPFGVKEPSPPKAKLESTVTTPFTAIPGKKSDQMSKAEKFGTILGTLRKPGHHVGPSKNPDCSCNNCRQYYEEMGYRNRTRSLGDMPSSHERDKWKATLDTLLQNRLTEDSGSGEWDLGTPV</sequence>
<gene>
    <name evidence="2" type="ORF">g.7524</name>
</gene>
<feature type="compositionally biased region" description="Basic residues" evidence="1">
    <location>
        <begin position="180"/>
        <end position="193"/>
    </location>
</feature>
<proteinExistence type="predicted"/>
<protein>
    <submittedName>
        <fullName evidence="2">Uncharacterized protein</fullName>
    </submittedName>
</protein>
<feature type="region of interest" description="Disordered" evidence="1">
    <location>
        <begin position="139"/>
        <end position="255"/>
    </location>
</feature>
<evidence type="ECO:0000256" key="1">
    <source>
        <dbReference type="SAM" id="MobiDB-lite"/>
    </source>
</evidence>
<feature type="compositionally biased region" description="Polar residues" evidence="1">
    <location>
        <begin position="139"/>
        <end position="151"/>
    </location>
</feature>
<dbReference type="AlphaFoldDB" id="A0A1B6JTF3"/>